<comment type="similarity">
    <text evidence="1">Belongs to the ROK (NagC/XylR) family.</text>
</comment>
<dbReference type="Gene3D" id="3.30.420.40">
    <property type="match status" value="2"/>
</dbReference>
<dbReference type="OrthoDB" id="3464494at2"/>
<dbReference type="AlphaFoldDB" id="A0A3L8P2N0"/>
<proteinExistence type="inferred from homology"/>
<feature type="region of interest" description="Disordered" evidence="2">
    <location>
        <begin position="1"/>
        <end position="26"/>
    </location>
</feature>
<dbReference type="PANTHER" id="PTHR18964">
    <property type="entry name" value="ROK (REPRESSOR, ORF, KINASE) FAMILY"/>
    <property type="match status" value="1"/>
</dbReference>
<dbReference type="Pfam" id="PF00480">
    <property type="entry name" value="ROK"/>
    <property type="match status" value="1"/>
</dbReference>
<evidence type="ECO:0000256" key="2">
    <source>
        <dbReference type="SAM" id="MobiDB-lite"/>
    </source>
</evidence>
<dbReference type="GO" id="GO:0003700">
    <property type="term" value="F:DNA-binding transcription factor activity"/>
    <property type="evidence" value="ECO:0007669"/>
    <property type="project" value="InterPro"/>
</dbReference>
<keyword evidence="5" id="KW-1185">Reference proteome</keyword>
<organism evidence="4 5">
    <name type="scientific">Nocardioides mangrovicus</name>
    <dbReference type="NCBI Taxonomy" id="2478913"/>
    <lineage>
        <taxon>Bacteria</taxon>
        <taxon>Bacillati</taxon>
        <taxon>Actinomycetota</taxon>
        <taxon>Actinomycetes</taxon>
        <taxon>Propionibacteriales</taxon>
        <taxon>Nocardioidaceae</taxon>
        <taxon>Nocardioides</taxon>
    </lineage>
</organism>
<evidence type="ECO:0000313" key="5">
    <source>
        <dbReference type="Proteomes" id="UP000281708"/>
    </source>
</evidence>
<feature type="domain" description="HTH marR-type" evidence="3">
    <location>
        <begin position="32"/>
        <end position="79"/>
    </location>
</feature>
<dbReference type="SUPFAM" id="SSF46785">
    <property type="entry name" value="Winged helix' DNA-binding domain"/>
    <property type="match status" value="1"/>
</dbReference>
<evidence type="ECO:0000256" key="1">
    <source>
        <dbReference type="ARBA" id="ARBA00006479"/>
    </source>
</evidence>
<dbReference type="RefSeq" id="WP_121806324.1">
    <property type="nucleotide sequence ID" value="NZ_RDBE01000007.1"/>
</dbReference>
<name>A0A3L8P2N0_9ACTN</name>
<dbReference type="InterPro" id="IPR043129">
    <property type="entry name" value="ATPase_NBD"/>
</dbReference>
<dbReference type="EMBL" id="RDBE01000007">
    <property type="protein sequence ID" value="RLV49222.1"/>
    <property type="molecule type" value="Genomic_DNA"/>
</dbReference>
<accession>A0A3L8P2N0</accession>
<dbReference type="InterPro" id="IPR000600">
    <property type="entry name" value="ROK"/>
</dbReference>
<reference evidence="4 5" key="1">
    <citation type="submission" date="2018-10" db="EMBL/GenBank/DDBJ databases">
        <title>Marmoricola sp. 4Q3S-7 whole genome shotgun sequence.</title>
        <authorList>
            <person name="Li F."/>
        </authorList>
    </citation>
    <scope>NUCLEOTIDE SEQUENCE [LARGE SCALE GENOMIC DNA]</scope>
    <source>
        <strain evidence="4 5">4Q3S-7</strain>
    </source>
</reference>
<sequence>MVRLAPGQPRPSTTTRRADLPAQRPALRGDSSAAVLRAVLDHGPIARSNLARLAGLSAASVSNLAAGLLERGLVREVPEAAGPPGFGRPHVPLDLEIDRLGAIGVHVAVSHVTVALLDPRGRIVEGCELPHEGPSPAQVTAGIAEQVARLRAAHPERQVLGVGVAVGGWVDAEAGVVVDHPVLGWHDVPLQAPVAAATGLATFVEGHSRGLLRAEQLFGRHAERARRSAVHLFVGNVVDVAFSLDGRVHEGPRSASGRVGWLQDAVSGQGLLARAAALGVAARHEGELRVLAEDDDRLLELFTERSREIGRAVATLVDLFDPEVLMVFEPGFCWLPTVREALLAELAGLGGLADATDVVVPSSFAAASLAVAGGGIVLDRLYADPTSVTRVAATST</sequence>
<dbReference type="InterPro" id="IPR036390">
    <property type="entry name" value="WH_DNA-bd_sf"/>
</dbReference>
<dbReference type="InterPro" id="IPR000835">
    <property type="entry name" value="HTH_MarR-typ"/>
</dbReference>
<dbReference type="SUPFAM" id="SSF53067">
    <property type="entry name" value="Actin-like ATPase domain"/>
    <property type="match status" value="1"/>
</dbReference>
<evidence type="ECO:0000259" key="3">
    <source>
        <dbReference type="Pfam" id="PF12802"/>
    </source>
</evidence>
<dbReference type="InterPro" id="IPR036388">
    <property type="entry name" value="WH-like_DNA-bd_sf"/>
</dbReference>
<protein>
    <submittedName>
        <fullName evidence="4">ROK family transcriptional regulator</fullName>
    </submittedName>
</protein>
<comment type="caution">
    <text evidence="4">The sequence shown here is derived from an EMBL/GenBank/DDBJ whole genome shotgun (WGS) entry which is preliminary data.</text>
</comment>
<gene>
    <name evidence="4" type="ORF">D9V37_11775</name>
</gene>
<dbReference type="Proteomes" id="UP000281708">
    <property type="component" value="Unassembled WGS sequence"/>
</dbReference>
<dbReference type="Pfam" id="PF12802">
    <property type="entry name" value="MarR_2"/>
    <property type="match status" value="1"/>
</dbReference>
<dbReference type="PANTHER" id="PTHR18964:SF149">
    <property type="entry name" value="BIFUNCTIONAL UDP-N-ACETYLGLUCOSAMINE 2-EPIMERASE_N-ACETYLMANNOSAMINE KINASE"/>
    <property type="match status" value="1"/>
</dbReference>
<dbReference type="Gene3D" id="1.10.10.10">
    <property type="entry name" value="Winged helix-like DNA-binding domain superfamily/Winged helix DNA-binding domain"/>
    <property type="match status" value="1"/>
</dbReference>
<evidence type="ECO:0000313" key="4">
    <source>
        <dbReference type="EMBL" id="RLV49222.1"/>
    </source>
</evidence>